<proteinExistence type="predicted"/>
<name>A0A3N2PWI0_SODAK</name>
<keyword evidence="5" id="KW-1185">Reference proteome</keyword>
<evidence type="ECO:0000313" key="3">
    <source>
        <dbReference type="EMBL" id="ROT34612.1"/>
    </source>
</evidence>
<dbReference type="GeneID" id="39583427"/>
<feature type="compositionally biased region" description="Polar residues" evidence="1">
    <location>
        <begin position="354"/>
        <end position="363"/>
    </location>
</feature>
<sequence length="385" mass="43376">MGFAESGARCQPCLVSGAATFEYGMWMWCREWWRKTYYVGNQDWDRYSSEFAGLALLMHQLLPASSPYYLFTVKRAVWSRVMHMQQRNGCLQLQYNDLYLIMSHSKQSPLIDQSPAARWAAWSLVVIYLLCFFGHALAFLMDKFLNGNQVFSLTILLATPSKSIYDKKLGLHWLLQSVSQALHQHLVHAEKERKNVINSSSMGTLVELGAVRVPVNQKTVRYLLDPEAAQPLVQLESMLANRRWWVGFIKLAWQAGAITEVCDSGTSAWGKSQELSNVATASLVRLSLGKCLFDGTQSNGPNLGRSDVIVTVPSNILGSDAIYKHKASDPCLLMEGEESVSETSRFQYRDNAVDDQNSVTIHQGTAMDETEDYDEQALREEMHLG</sequence>
<feature type="region of interest" description="Disordered" evidence="1">
    <location>
        <begin position="351"/>
        <end position="372"/>
    </location>
</feature>
<reference evidence="4 5" key="1">
    <citation type="journal article" date="2018" name="Mol. Ecol.">
        <title>The obligate alkalophilic soda-lake fungus Sodiomyces alkalinus has shifted to a protein diet.</title>
        <authorList>
            <person name="Grum-Grzhimaylo A.A."/>
            <person name="Falkoski D.L."/>
            <person name="van den Heuvel J."/>
            <person name="Valero-Jimenez C.A."/>
            <person name="Min B."/>
            <person name="Choi I.G."/>
            <person name="Lipzen A."/>
            <person name="Daum C.G."/>
            <person name="Aanen D.K."/>
            <person name="Tsang A."/>
            <person name="Henrissat B."/>
            <person name="Bilanenko E.N."/>
            <person name="de Vries R.P."/>
            <person name="van Kan J.A.L."/>
            <person name="Grigoriev I.V."/>
            <person name="Debets A.J.M."/>
        </authorList>
    </citation>
    <scope>NUCLEOTIDE SEQUENCE [LARGE SCALE GENOMIC DNA]</scope>
    <source>
        <strain evidence="4 5">F11</strain>
    </source>
</reference>
<protein>
    <submittedName>
        <fullName evidence="4">Uncharacterized protein</fullName>
    </submittedName>
</protein>
<dbReference type="AlphaFoldDB" id="A0A3N2PWI0"/>
<keyword evidence="2" id="KW-0472">Membrane</keyword>
<dbReference type="EMBL" id="ML119068">
    <property type="protein sequence ID" value="ROT34612.1"/>
    <property type="molecule type" value="Genomic_DNA"/>
</dbReference>
<dbReference type="RefSeq" id="XP_028466676.1">
    <property type="nucleotide sequence ID" value="XM_028614950.1"/>
</dbReference>
<evidence type="ECO:0000313" key="5">
    <source>
        <dbReference type="Proteomes" id="UP000272025"/>
    </source>
</evidence>
<organism evidence="4 5">
    <name type="scientific">Sodiomyces alkalinus (strain CBS 110278 / VKM F-3762 / F11)</name>
    <name type="common">Alkaliphilic filamentous fungus</name>
    <dbReference type="NCBI Taxonomy" id="1314773"/>
    <lineage>
        <taxon>Eukaryota</taxon>
        <taxon>Fungi</taxon>
        <taxon>Dikarya</taxon>
        <taxon>Ascomycota</taxon>
        <taxon>Pezizomycotina</taxon>
        <taxon>Sordariomycetes</taxon>
        <taxon>Hypocreomycetidae</taxon>
        <taxon>Glomerellales</taxon>
        <taxon>Plectosphaerellaceae</taxon>
        <taxon>Sodiomyces</taxon>
    </lineage>
</organism>
<keyword evidence="2" id="KW-1133">Transmembrane helix</keyword>
<accession>A0A3N2PWI0</accession>
<dbReference type="Proteomes" id="UP000272025">
    <property type="component" value="Unassembled WGS sequence"/>
</dbReference>
<evidence type="ECO:0000256" key="2">
    <source>
        <dbReference type="SAM" id="Phobius"/>
    </source>
</evidence>
<evidence type="ECO:0000313" key="4">
    <source>
        <dbReference type="EMBL" id="ROT38870.1"/>
    </source>
</evidence>
<evidence type="ECO:0000256" key="1">
    <source>
        <dbReference type="SAM" id="MobiDB-lite"/>
    </source>
</evidence>
<gene>
    <name evidence="4" type="ORF">SODALDRAFT_378017</name>
    <name evidence="3" type="ORF">SODALDRAFT_382407</name>
</gene>
<dbReference type="EMBL" id="ML119054">
    <property type="protein sequence ID" value="ROT38870.1"/>
    <property type="molecule type" value="Genomic_DNA"/>
</dbReference>
<feature type="transmembrane region" description="Helical" evidence="2">
    <location>
        <begin position="119"/>
        <end position="140"/>
    </location>
</feature>
<keyword evidence="2" id="KW-0812">Transmembrane</keyword>